<dbReference type="GO" id="GO:0006355">
    <property type="term" value="P:regulation of DNA-templated transcription"/>
    <property type="evidence" value="ECO:0007669"/>
    <property type="project" value="InterPro"/>
</dbReference>
<dbReference type="EMBL" id="JQ974974">
    <property type="protein sequence ID" value="AFN55280.1"/>
    <property type="molecule type" value="mRNA"/>
</dbReference>
<feature type="compositionally biased region" description="Pro residues" evidence="5">
    <location>
        <begin position="143"/>
        <end position="153"/>
    </location>
</feature>
<feature type="region of interest" description="Disordered" evidence="5">
    <location>
        <begin position="138"/>
        <end position="157"/>
    </location>
</feature>
<evidence type="ECO:0000256" key="2">
    <source>
        <dbReference type="ARBA" id="ARBA00023125"/>
    </source>
</evidence>
<feature type="domain" description="NAC" evidence="6">
    <location>
        <begin position="1"/>
        <end position="52"/>
    </location>
</feature>
<evidence type="ECO:0000256" key="5">
    <source>
        <dbReference type="SAM" id="MobiDB-lite"/>
    </source>
</evidence>
<dbReference type="Gene3D" id="2.170.150.80">
    <property type="entry name" value="NAC domain"/>
    <property type="match status" value="1"/>
</dbReference>
<proteinExistence type="evidence at transcript level"/>
<accession>I6XSG7</accession>
<keyword evidence="4" id="KW-0539">Nucleus</keyword>
<sequence length="267" mass="29307">MRKTLVFYQGRAPKGRKTNWVMHEFRLEGPFGPPPKTSSSKEDWVLCRVFNKNREVSVAGAVAAAIAKPSSMESNSYEESGSSSLPGLMDSYIAFDQNTSYYHHQQQQQSNMNNPNPTETAYQQVPCFSIFSPINNIADQTNPTPPPLPPPPATNTAPTNYLELQEPNHNMTSDHDHKITPIYGHATASTVDRAGGGMDLNPLSCDKHVIKAVLSHLTKMNNNNQEGCSPNNIKISSPSFGEAASSAESYLSDVALPTVSMWSNNYM</sequence>
<evidence type="ECO:0000256" key="1">
    <source>
        <dbReference type="ARBA" id="ARBA00023015"/>
    </source>
</evidence>
<reference evidence="7" key="1">
    <citation type="submission" date="2012-04" db="EMBL/GenBank/DDBJ databases">
        <authorList>
            <person name="Wang Y."/>
            <person name="Wang L."/>
            <person name="Wang C."/>
        </authorList>
    </citation>
    <scope>NUCLEOTIDE SEQUENCE</scope>
</reference>
<evidence type="ECO:0000256" key="4">
    <source>
        <dbReference type="ARBA" id="ARBA00023242"/>
    </source>
</evidence>
<evidence type="ECO:0000256" key="3">
    <source>
        <dbReference type="ARBA" id="ARBA00023163"/>
    </source>
</evidence>
<name>I6XSG7_9CARY</name>
<dbReference type="PROSITE" id="PS51005">
    <property type="entry name" value="NAC"/>
    <property type="match status" value="1"/>
</dbReference>
<dbReference type="PANTHER" id="PTHR31744">
    <property type="entry name" value="PROTEIN CUP-SHAPED COTYLEDON 2-RELATED"/>
    <property type="match status" value="1"/>
</dbReference>
<dbReference type="InterPro" id="IPR036093">
    <property type="entry name" value="NAC_dom_sf"/>
</dbReference>
<dbReference type="GO" id="GO:0003677">
    <property type="term" value="F:DNA binding"/>
    <property type="evidence" value="ECO:0007669"/>
    <property type="project" value="UniProtKB-KW"/>
</dbReference>
<gene>
    <name evidence="7" type="primary">NAC20</name>
</gene>
<dbReference type="Pfam" id="PF02365">
    <property type="entry name" value="NAM"/>
    <property type="match status" value="1"/>
</dbReference>
<dbReference type="AlphaFoldDB" id="I6XSG7"/>
<evidence type="ECO:0000313" key="7">
    <source>
        <dbReference type="EMBL" id="AFN55280.1"/>
    </source>
</evidence>
<protein>
    <submittedName>
        <fullName evidence="7">NAC domain-containing protein</fullName>
    </submittedName>
</protein>
<keyword evidence="3" id="KW-0804">Transcription</keyword>
<dbReference type="SUPFAM" id="SSF101941">
    <property type="entry name" value="NAC domain"/>
    <property type="match status" value="1"/>
</dbReference>
<evidence type="ECO:0000259" key="6">
    <source>
        <dbReference type="PROSITE" id="PS51005"/>
    </source>
</evidence>
<keyword evidence="2" id="KW-0238">DNA-binding</keyword>
<keyword evidence="1" id="KW-0805">Transcription regulation</keyword>
<dbReference type="InterPro" id="IPR003441">
    <property type="entry name" value="NAC-dom"/>
</dbReference>
<dbReference type="PANTHER" id="PTHR31744:SF96">
    <property type="entry name" value="NAC DOMAIN-CONTAINING PROTEIN 21_22"/>
    <property type="match status" value="1"/>
</dbReference>
<organism evidence="7">
    <name type="scientific">Tamarix hispida</name>
    <dbReference type="NCBI Taxonomy" id="189793"/>
    <lineage>
        <taxon>Eukaryota</taxon>
        <taxon>Viridiplantae</taxon>
        <taxon>Streptophyta</taxon>
        <taxon>Embryophyta</taxon>
        <taxon>Tracheophyta</taxon>
        <taxon>Spermatophyta</taxon>
        <taxon>Magnoliopsida</taxon>
        <taxon>eudicotyledons</taxon>
        <taxon>Gunneridae</taxon>
        <taxon>Pentapetalae</taxon>
        <taxon>Caryophyllales</taxon>
        <taxon>Tamaricaceae</taxon>
        <taxon>Tamarix</taxon>
    </lineage>
</organism>